<reference evidence="2" key="1">
    <citation type="journal article" date="2021" name="Evol. Appl.">
        <title>The genome of the Pyrenean desman and the effects of bottlenecks and inbreeding on the genomic landscape of an endangered species.</title>
        <authorList>
            <person name="Escoda L."/>
            <person name="Castresana J."/>
        </authorList>
    </citation>
    <scope>NUCLEOTIDE SEQUENCE</scope>
    <source>
        <strain evidence="2">IBE-C5619</strain>
    </source>
</reference>
<name>A0A8J6DP79_GALPY</name>
<sequence>MDGVMRMPGPTDRTERTNRTDSTDEHQRAAAVESSREVEMHMPASQPLAPMPAMYLTTSTNKSMKSHGGLQDSSSLTRLPRTILTLAPVPPFLPLQMIMENRM</sequence>
<keyword evidence="3" id="KW-1185">Reference proteome</keyword>
<organism evidence="2 3">
    <name type="scientific">Galemys pyrenaicus</name>
    <name type="common">Iberian desman</name>
    <name type="synonym">Pyrenean desman</name>
    <dbReference type="NCBI Taxonomy" id="202257"/>
    <lineage>
        <taxon>Eukaryota</taxon>
        <taxon>Metazoa</taxon>
        <taxon>Chordata</taxon>
        <taxon>Craniata</taxon>
        <taxon>Vertebrata</taxon>
        <taxon>Euteleostomi</taxon>
        <taxon>Mammalia</taxon>
        <taxon>Eutheria</taxon>
        <taxon>Laurasiatheria</taxon>
        <taxon>Eulipotyphla</taxon>
        <taxon>Talpidae</taxon>
        <taxon>Galemys</taxon>
    </lineage>
</organism>
<comment type="caution">
    <text evidence="2">The sequence shown here is derived from an EMBL/GenBank/DDBJ whole genome shotgun (WGS) entry which is preliminary data.</text>
</comment>
<accession>A0A8J6DP79</accession>
<evidence type="ECO:0000256" key="1">
    <source>
        <dbReference type="SAM" id="MobiDB-lite"/>
    </source>
</evidence>
<dbReference type="Proteomes" id="UP000700334">
    <property type="component" value="Unassembled WGS sequence"/>
</dbReference>
<proteinExistence type="predicted"/>
<feature type="region of interest" description="Disordered" evidence="1">
    <location>
        <begin position="1"/>
        <end position="51"/>
    </location>
</feature>
<dbReference type="AlphaFoldDB" id="A0A8J6DP79"/>
<evidence type="ECO:0000313" key="2">
    <source>
        <dbReference type="EMBL" id="KAG8515544.1"/>
    </source>
</evidence>
<gene>
    <name evidence="2" type="ORF">J0S82_019321</name>
</gene>
<dbReference type="EMBL" id="JAGFMF010011709">
    <property type="protein sequence ID" value="KAG8515544.1"/>
    <property type="molecule type" value="Genomic_DNA"/>
</dbReference>
<feature type="compositionally biased region" description="Basic and acidic residues" evidence="1">
    <location>
        <begin position="12"/>
        <end position="40"/>
    </location>
</feature>
<evidence type="ECO:0000313" key="3">
    <source>
        <dbReference type="Proteomes" id="UP000700334"/>
    </source>
</evidence>
<protein>
    <submittedName>
        <fullName evidence="2">Uncharacterized protein</fullName>
    </submittedName>
</protein>